<comment type="caution">
    <text evidence="2">The sequence shown here is derived from an EMBL/GenBank/DDBJ whole genome shotgun (WGS) entry which is preliminary data.</text>
</comment>
<reference evidence="2 3" key="1">
    <citation type="submission" date="2019-08" db="EMBL/GenBank/DDBJ databases">
        <authorList>
            <person name="Hu J."/>
        </authorList>
    </citation>
    <scope>NUCLEOTIDE SEQUENCE [LARGE SCALE GENOMIC DNA]</scope>
    <source>
        <strain evidence="2 3">NEAU-184</strain>
    </source>
</reference>
<sequence>MARRPPGTAEHVAGGHEPHAPLRAGRGPTRCRSAQVPKCPSSQVPKFRSSEVPRLAEGNSPEAQAFEIPVGHSVHAAASDEFIAVLVRWLQG</sequence>
<gene>
    <name evidence="2" type="ORF">FYC51_10430</name>
</gene>
<evidence type="ECO:0000313" key="2">
    <source>
        <dbReference type="EMBL" id="TYL54007.1"/>
    </source>
</evidence>
<dbReference type="AlphaFoldDB" id="A0A5S4V4E3"/>
<feature type="region of interest" description="Disordered" evidence="1">
    <location>
        <begin position="1"/>
        <end position="60"/>
    </location>
</feature>
<organism evidence="2 3">
    <name type="scientific">Agromyces mariniharenae</name>
    <dbReference type="NCBI Taxonomy" id="2604423"/>
    <lineage>
        <taxon>Bacteria</taxon>
        <taxon>Bacillati</taxon>
        <taxon>Actinomycetota</taxon>
        <taxon>Actinomycetes</taxon>
        <taxon>Micrococcales</taxon>
        <taxon>Microbacteriaceae</taxon>
        <taxon>Agromyces</taxon>
    </lineage>
</organism>
<proteinExistence type="predicted"/>
<accession>A0A5S4V4E3</accession>
<dbReference type="EMBL" id="VSSB01000001">
    <property type="protein sequence ID" value="TYL54007.1"/>
    <property type="molecule type" value="Genomic_DNA"/>
</dbReference>
<keyword evidence="3" id="KW-1185">Reference proteome</keyword>
<evidence type="ECO:0000313" key="3">
    <source>
        <dbReference type="Proteomes" id="UP000325243"/>
    </source>
</evidence>
<evidence type="ECO:0000256" key="1">
    <source>
        <dbReference type="SAM" id="MobiDB-lite"/>
    </source>
</evidence>
<evidence type="ECO:0008006" key="4">
    <source>
        <dbReference type="Google" id="ProtNLM"/>
    </source>
</evidence>
<name>A0A5S4V4E3_9MICO</name>
<protein>
    <recommendedName>
        <fullName evidence="4">Alpha/beta hydrolase</fullName>
    </recommendedName>
</protein>
<dbReference type="Proteomes" id="UP000325243">
    <property type="component" value="Unassembled WGS sequence"/>
</dbReference>